<comment type="caution">
    <text evidence="2">The sequence shown here is derived from an EMBL/GenBank/DDBJ whole genome shotgun (WGS) entry which is preliminary data.</text>
</comment>
<evidence type="ECO:0000313" key="3">
    <source>
        <dbReference type="Proteomes" id="UP000613030"/>
    </source>
</evidence>
<accession>A0ABS1L2F5</accession>
<organism evidence="2 3">
    <name type="scientific">Chryseolinea lacunae</name>
    <dbReference type="NCBI Taxonomy" id="2801331"/>
    <lineage>
        <taxon>Bacteria</taxon>
        <taxon>Pseudomonadati</taxon>
        <taxon>Bacteroidota</taxon>
        <taxon>Cytophagia</taxon>
        <taxon>Cytophagales</taxon>
        <taxon>Fulvivirgaceae</taxon>
        <taxon>Chryseolinea</taxon>
    </lineage>
</organism>
<feature type="domain" description="TIR" evidence="1">
    <location>
        <begin position="145"/>
        <end position="284"/>
    </location>
</feature>
<dbReference type="SMART" id="SM00255">
    <property type="entry name" value="TIR"/>
    <property type="match status" value="1"/>
</dbReference>
<dbReference type="EMBL" id="JAERRB010000019">
    <property type="protein sequence ID" value="MBL0745819.1"/>
    <property type="molecule type" value="Genomic_DNA"/>
</dbReference>
<sequence length="289" mass="32854">MASLKDYFVLDAKTVCIEKEFYAELGNSTQLKMMGRLHLDFESNASYVSFYVERNDFLDCPAAAALTNLGTIFNLKNDLKVQGGMEGGEEAMKSDDMIFAGRIFVYDENPPKNDCDQHIRQQAAAQGHFIQFRRQAYADARAKFEKPLAFISHDSRDKDLVAKPIVEGLTKLACPVWYDEYSLNLGDNLRRSIEKGIKGARKCIVVLSPNFMANSGWTKMEFDTVFMKDLHLGSESIIPIWHGVRKDQIYEYCPALLNFVGLPWPDKSESDYENKLKVAINRLHVAINK</sequence>
<gene>
    <name evidence="2" type="ORF">JI741_31585</name>
</gene>
<keyword evidence="3" id="KW-1185">Reference proteome</keyword>
<dbReference type="InterPro" id="IPR000157">
    <property type="entry name" value="TIR_dom"/>
</dbReference>
<protein>
    <submittedName>
        <fullName evidence="2">Toll/interleukin-1 receptor domain-containing protein</fullName>
    </submittedName>
</protein>
<reference evidence="2 3" key="1">
    <citation type="submission" date="2021-01" db="EMBL/GenBank/DDBJ databases">
        <title>Chryseolinea sp. Jin1 Genome sequencing and assembly.</title>
        <authorList>
            <person name="Kim I."/>
        </authorList>
    </citation>
    <scope>NUCLEOTIDE SEQUENCE [LARGE SCALE GENOMIC DNA]</scope>
    <source>
        <strain evidence="2 3">Jin1</strain>
    </source>
</reference>
<name>A0ABS1L2F5_9BACT</name>
<dbReference type="InterPro" id="IPR035897">
    <property type="entry name" value="Toll_tir_struct_dom_sf"/>
</dbReference>
<dbReference type="Gene3D" id="3.40.50.10140">
    <property type="entry name" value="Toll/interleukin-1 receptor homology (TIR) domain"/>
    <property type="match status" value="1"/>
</dbReference>
<dbReference type="Proteomes" id="UP000613030">
    <property type="component" value="Unassembled WGS sequence"/>
</dbReference>
<proteinExistence type="predicted"/>
<evidence type="ECO:0000259" key="1">
    <source>
        <dbReference type="PROSITE" id="PS50104"/>
    </source>
</evidence>
<keyword evidence="2" id="KW-0675">Receptor</keyword>
<evidence type="ECO:0000313" key="2">
    <source>
        <dbReference type="EMBL" id="MBL0745819.1"/>
    </source>
</evidence>
<dbReference type="Pfam" id="PF13676">
    <property type="entry name" value="TIR_2"/>
    <property type="match status" value="1"/>
</dbReference>
<dbReference type="PROSITE" id="PS50104">
    <property type="entry name" value="TIR"/>
    <property type="match status" value="1"/>
</dbReference>
<dbReference type="RefSeq" id="WP_202016457.1">
    <property type="nucleotide sequence ID" value="NZ_JAERRB010000019.1"/>
</dbReference>
<dbReference type="SUPFAM" id="SSF52200">
    <property type="entry name" value="Toll/Interleukin receptor TIR domain"/>
    <property type="match status" value="1"/>
</dbReference>